<accession>A0A9P6HHD1</accession>
<evidence type="ECO:0000313" key="3">
    <source>
        <dbReference type="Proteomes" id="UP000736335"/>
    </source>
</evidence>
<feature type="transmembrane region" description="Helical" evidence="1">
    <location>
        <begin position="240"/>
        <end position="265"/>
    </location>
</feature>
<comment type="caution">
    <text evidence="2">The sequence shown here is derived from an EMBL/GenBank/DDBJ whole genome shotgun (WGS) entry which is preliminary data.</text>
</comment>
<keyword evidence="1" id="KW-1133">Transmembrane helix</keyword>
<gene>
    <name evidence="2" type="ORF">BJ322DRAFT_1053032</name>
</gene>
<feature type="transmembrane region" description="Helical" evidence="1">
    <location>
        <begin position="277"/>
        <end position="296"/>
    </location>
</feature>
<organism evidence="2 3">
    <name type="scientific">Thelephora terrestris</name>
    <dbReference type="NCBI Taxonomy" id="56493"/>
    <lineage>
        <taxon>Eukaryota</taxon>
        <taxon>Fungi</taxon>
        <taxon>Dikarya</taxon>
        <taxon>Basidiomycota</taxon>
        <taxon>Agaricomycotina</taxon>
        <taxon>Agaricomycetes</taxon>
        <taxon>Thelephorales</taxon>
        <taxon>Thelephoraceae</taxon>
        <taxon>Thelephora</taxon>
    </lineage>
</organism>
<dbReference type="Proteomes" id="UP000736335">
    <property type="component" value="Unassembled WGS sequence"/>
</dbReference>
<dbReference type="AlphaFoldDB" id="A0A9P6HHD1"/>
<evidence type="ECO:0000313" key="2">
    <source>
        <dbReference type="EMBL" id="KAF9786983.1"/>
    </source>
</evidence>
<feature type="transmembrane region" description="Helical" evidence="1">
    <location>
        <begin position="316"/>
        <end position="343"/>
    </location>
</feature>
<dbReference type="OrthoDB" id="3941538at2759"/>
<keyword evidence="1" id="KW-0812">Transmembrane</keyword>
<keyword evidence="3" id="KW-1185">Reference proteome</keyword>
<reference evidence="2" key="1">
    <citation type="journal article" date="2020" name="Nat. Commun.">
        <title>Large-scale genome sequencing of mycorrhizal fungi provides insights into the early evolution of symbiotic traits.</title>
        <authorList>
            <person name="Miyauchi S."/>
            <person name="Kiss E."/>
            <person name="Kuo A."/>
            <person name="Drula E."/>
            <person name="Kohler A."/>
            <person name="Sanchez-Garcia M."/>
            <person name="Morin E."/>
            <person name="Andreopoulos B."/>
            <person name="Barry K.W."/>
            <person name="Bonito G."/>
            <person name="Buee M."/>
            <person name="Carver A."/>
            <person name="Chen C."/>
            <person name="Cichocki N."/>
            <person name="Clum A."/>
            <person name="Culley D."/>
            <person name="Crous P.W."/>
            <person name="Fauchery L."/>
            <person name="Girlanda M."/>
            <person name="Hayes R.D."/>
            <person name="Keri Z."/>
            <person name="LaButti K."/>
            <person name="Lipzen A."/>
            <person name="Lombard V."/>
            <person name="Magnuson J."/>
            <person name="Maillard F."/>
            <person name="Murat C."/>
            <person name="Nolan M."/>
            <person name="Ohm R.A."/>
            <person name="Pangilinan J."/>
            <person name="Pereira M.F."/>
            <person name="Perotto S."/>
            <person name="Peter M."/>
            <person name="Pfister S."/>
            <person name="Riley R."/>
            <person name="Sitrit Y."/>
            <person name="Stielow J.B."/>
            <person name="Szollosi G."/>
            <person name="Zifcakova L."/>
            <person name="Stursova M."/>
            <person name="Spatafora J.W."/>
            <person name="Tedersoo L."/>
            <person name="Vaario L.M."/>
            <person name="Yamada A."/>
            <person name="Yan M."/>
            <person name="Wang P."/>
            <person name="Xu J."/>
            <person name="Bruns T."/>
            <person name="Baldrian P."/>
            <person name="Vilgalys R."/>
            <person name="Dunand C."/>
            <person name="Henrissat B."/>
            <person name="Grigoriev I.V."/>
            <person name="Hibbett D."/>
            <person name="Nagy L.G."/>
            <person name="Martin F.M."/>
        </authorList>
    </citation>
    <scope>NUCLEOTIDE SEQUENCE</scope>
    <source>
        <strain evidence="2">UH-Tt-Lm1</strain>
    </source>
</reference>
<reference evidence="2" key="2">
    <citation type="submission" date="2020-11" db="EMBL/GenBank/DDBJ databases">
        <authorList>
            <consortium name="DOE Joint Genome Institute"/>
            <person name="Kuo A."/>
            <person name="Miyauchi S."/>
            <person name="Kiss E."/>
            <person name="Drula E."/>
            <person name="Kohler A."/>
            <person name="Sanchez-Garcia M."/>
            <person name="Andreopoulos B."/>
            <person name="Barry K.W."/>
            <person name="Bonito G."/>
            <person name="Buee M."/>
            <person name="Carver A."/>
            <person name="Chen C."/>
            <person name="Cichocki N."/>
            <person name="Clum A."/>
            <person name="Culley D."/>
            <person name="Crous P.W."/>
            <person name="Fauchery L."/>
            <person name="Girlanda M."/>
            <person name="Hayes R."/>
            <person name="Keri Z."/>
            <person name="Labutti K."/>
            <person name="Lipzen A."/>
            <person name="Lombard V."/>
            <person name="Magnuson J."/>
            <person name="Maillard F."/>
            <person name="Morin E."/>
            <person name="Murat C."/>
            <person name="Nolan M."/>
            <person name="Ohm R."/>
            <person name="Pangilinan J."/>
            <person name="Pereira M."/>
            <person name="Perotto S."/>
            <person name="Peter M."/>
            <person name="Riley R."/>
            <person name="Sitrit Y."/>
            <person name="Stielow B."/>
            <person name="Szollosi G."/>
            <person name="Zifcakova L."/>
            <person name="Stursova M."/>
            <person name="Spatafora J.W."/>
            <person name="Tedersoo L."/>
            <person name="Vaario L.-M."/>
            <person name="Yamada A."/>
            <person name="Yan M."/>
            <person name="Wang P."/>
            <person name="Xu J."/>
            <person name="Bruns T."/>
            <person name="Baldrian P."/>
            <person name="Vilgalys R."/>
            <person name="Henrissat B."/>
            <person name="Grigoriev I.V."/>
            <person name="Hibbett D."/>
            <person name="Nagy L.G."/>
            <person name="Martin F.M."/>
        </authorList>
    </citation>
    <scope>NUCLEOTIDE SEQUENCE</scope>
    <source>
        <strain evidence="2">UH-Tt-Lm1</strain>
    </source>
</reference>
<feature type="transmembrane region" description="Helical" evidence="1">
    <location>
        <begin position="364"/>
        <end position="386"/>
    </location>
</feature>
<feature type="transmembrane region" description="Helical" evidence="1">
    <location>
        <begin position="464"/>
        <end position="486"/>
    </location>
</feature>
<feature type="transmembrane region" description="Helical" evidence="1">
    <location>
        <begin position="199"/>
        <end position="220"/>
    </location>
</feature>
<protein>
    <submittedName>
        <fullName evidence="2">Uncharacterized protein</fullName>
    </submittedName>
</protein>
<evidence type="ECO:0000256" key="1">
    <source>
        <dbReference type="SAM" id="Phobius"/>
    </source>
</evidence>
<keyword evidence="1" id="KW-0472">Membrane</keyword>
<name>A0A9P6HHD1_9AGAM</name>
<sequence>METSEILESTPLLRSPSIPTPCILPVIDRLLAQSNTTPTADHILAQLPSHRDLNPSHRTAFVLITLLHIGGDAKKQLARDDSLRLWETWDHHVNAELVAEHCASHVLEVWSNFLRIPRSNADLDALLWTVFPLGEDRRVGVCLANLFCQNLGEGLLVHPLILSSISRTWKHGRVVSPPRDANFSARLFYRIKSVGTPRVLHLINLLMLFVYLVTLVYYVMCPPETASFGDRSFGPRGVYIVIYSLATILEEPASSLPFLLVFLCFMVSRAPAPGETSYTLTLFAILLNILQLHLPYPSSPIHLLQPRSILPLSTFLLDGFFAVFVPVILFFTPLLMISSYLLSSALADAWPTLSLKPAPMEARALFLSFSAFVLLLTISSLAFAILSSSQLAQGNPCPTDLWDRYSVKVGLKARRTLVRTVTKYSSPSYFPVPFNLLSLVLVRIPKSLLFLLRKSEWIASFQKLETALWSVLVLPLSCVLAGFWLWGYA</sequence>
<dbReference type="EMBL" id="WIUZ02000005">
    <property type="protein sequence ID" value="KAF9786983.1"/>
    <property type="molecule type" value="Genomic_DNA"/>
</dbReference>
<proteinExistence type="predicted"/>